<keyword evidence="13" id="KW-1185">Reference proteome</keyword>
<dbReference type="Proteomes" id="UP000198510">
    <property type="component" value="Unassembled WGS sequence"/>
</dbReference>
<dbReference type="SUPFAM" id="SSF49464">
    <property type="entry name" value="Carboxypeptidase regulatory domain-like"/>
    <property type="match status" value="1"/>
</dbReference>
<dbReference type="NCBIfam" id="TIGR04057">
    <property type="entry name" value="SusC_RagA_signa"/>
    <property type="match status" value="1"/>
</dbReference>
<dbReference type="PROSITE" id="PS00018">
    <property type="entry name" value="EF_HAND_1"/>
    <property type="match status" value="1"/>
</dbReference>
<dbReference type="OrthoDB" id="1048915at2"/>
<dbReference type="AlphaFoldDB" id="A0A1G9GE89"/>
<keyword evidence="2 8" id="KW-0813">Transport</keyword>
<evidence type="ECO:0000259" key="10">
    <source>
        <dbReference type="Pfam" id="PF00593"/>
    </source>
</evidence>
<evidence type="ECO:0000256" key="6">
    <source>
        <dbReference type="ARBA" id="ARBA00023136"/>
    </source>
</evidence>
<dbReference type="InterPro" id="IPR036942">
    <property type="entry name" value="Beta-barrel_TonB_sf"/>
</dbReference>
<dbReference type="NCBIfam" id="TIGR04056">
    <property type="entry name" value="OMP_RagA_SusC"/>
    <property type="match status" value="1"/>
</dbReference>
<dbReference type="STRING" id="1075417.SAMN05421823_10480"/>
<dbReference type="Pfam" id="PF00593">
    <property type="entry name" value="TonB_dep_Rec_b-barrel"/>
    <property type="match status" value="1"/>
</dbReference>
<dbReference type="InterPro" id="IPR008969">
    <property type="entry name" value="CarboxyPept-like_regulatory"/>
</dbReference>
<comment type="similarity">
    <text evidence="8 9">Belongs to the TonB-dependent receptor family.</text>
</comment>
<dbReference type="InterPro" id="IPR018247">
    <property type="entry name" value="EF_Hand_1_Ca_BS"/>
</dbReference>
<dbReference type="GO" id="GO:0009279">
    <property type="term" value="C:cell outer membrane"/>
    <property type="evidence" value="ECO:0007669"/>
    <property type="project" value="UniProtKB-SubCell"/>
</dbReference>
<evidence type="ECO:0000256" key="4">
    <source>
        <dbReference type="ARBA" id="ARBA00022692"/>
    </source>
</evidence>
<evidence type="ECO:0000256" key="7">
    <source>
        <dbReference type="ARBA" id="ARBA00023237"/>
    </source>
</evidence>
<evidence type="ECO:0000313" key="13">
    <source>
        <dbReference type="Proteomes" id="UP000198510"/>
    </source>
</evidence>
<keyword evidence="7 8" id="KW-0998">Cell outer membrane</keyword>
<dbReference type="InterPro" id="IPR023997">
    <property type="entry name" value="TonB-dep_OMP_SusC/RagA_CS"/>
</dbReference>
<gene>
    <name evidence="12" type="ORF">SAMN05421823_10480</name>
</gene>
<evidence type="ECO:0000256" key="8">
    <source>
        <dbReference type="PROSITE-ProRule" id="PRU01360"/>
    </source>
</evidence>
<dbReference type="RefSeq" id="WP_089681876.1">
    <property type="nucleotide sequence ID" value="NZ_FNFO01000004.1"/>
</dbReference>
<evidence type="ECO:0000256" key="2">
    <source>
        <dbReference type="ARBA" id="ARBA00022448"/>
    </source>
</evidence>
<dbReference type="Pfam" id="PF07715">
    <property type="entry name" value="Plug"/>
    <property type="match status" value="1"/>
</dbReference>
<dbReference type="Pfam" id="PF13715">
    <property type="entry name" value="CarbopepD_reg_2"/>
    <property type="match status" value="1"/>
</dbReference>
<evidence type="ECO:0000256" key="9">
    <source>
        <dbReference type="RuleBase" id="RU003357"/>
    </source>
</evidence>
<dbReference type="Gene3D" id="2.170.130.10">
    <property type="entry name" value="TonB-dependent receptor, plug domain"/>
    <property type="match status" value="1"/>
</dbReference>
<evidence type="ECO:0000313" key="12">
    <source>
        <dbReference type="EMBL" id="SDK98947.1"/>
    </source>
</evidence>
<name>A0A1G9GE89_9BACT</name>
<dbReference type="InterPro" id="IPR037066">
    <property type="entry name" value="Plug_dom_sf"/>
</dbReference>
<keyword evidence="3 8" id="KW-1134">Transmembrane beta strand</keyword>
<keyword evidence="5 9" id="KW-0798">TonB box</keyword>
<protein>
    <submittedName>
        <fullName evidence="12">TonB-linked outer membrane protein, SusC/RagA family</fullName>
    </submittedName>
</protein>
<dbReference type="InterPro" id="IPR023996">
    <property type="entry name" value="TonB-dep_OMP_SusC/RagA"/>
</dbReference>
<evidence type="ECO:0000256" key="3">
    <source>
        <dbReference type="ARBA" id="ARBA00022452"/>
    </source>
</evidence>
<dbReference type="InterPro" id="IPR000531">
    <property type="entry name" value="Beta-barrel_TonB"/>
</dbReference>
<feature type="domain" description="TonB-dependent receptor-like beta-barrel" evidence="10">
    <location>
        <begin position="553"/>
        <end position="975"/>
    </location>
</feature>
<dbReference type="SUPFAM" id="SSF56935">
    <property type="entry name" value="Porins"/>
    <property type="match status" value="1"/>
</dbReference>
<sequence>MQYSTRQLLGTLGVYLLLHGATPEARAQQLVSLRQPAQESSTASEAARTLPDVLQELKSKYSVHFMFASELSDQKVTIPQPLQGTLDAQLRRITQQTGLLIQRLDDHNYVIYQPLQAPEPLLAQQPATPAPAPLSRQLANQRARRQALARTISGRVIDAAGEGIPGVNIVEKGTSNGTITDVQGSFTLSVSDDATLVFSAVGYNPQEIAVGNQSVINLTLEENVQALSEVVVVGYGTKRKSDLTGAVSQVKQDELSVVAAPNALQAIQGRSSGVSVSNANQPGAQPTIRIRGAGSINAGNDPLIVVDGFPLVNGNLNDLNSNDIESIEILKDASATAIYGSRGANGVVMVTTKKGSSGQNNLTFSSYYGVQSPARLVKMLNRDEFIDFVNAAYLNQNGAPVYTPDSPAPNYDTDWQDAIIMNSSPMQDYTVTFDGGNQTTRYMLSGGYFSQKGLLDASGFERFTLRTNLEHQFTDWLTVGTHLQGNRSIRNINEGSPSNIFRFGWPTMPVRNPDGSYYFAADDPQHAGFVEGLWNPVADANEKVERNATNRVLGDVYAQFKFLKNFTFRTNLGADLSDGKDFYYASSLHSAGRSSSGVGSQGYNQAQTLINENVLTYDNQWNDHRLTVNGVYSYQQYTYQNLSIGGSGFPTDLTEVNNIALATNLTQPVSDKYSSKLMSWTSRASYAFRDKYLVTLTGRYDGSSRFGAQNKWGFFPSVGLGWRIIEENFLKNSNVLSNLKLRTSYGVTGNQEIGNYQSLSRLSETYYVFNDQLLLGFLESLGNPNLKWERTAQLDVGLDVGILNNRLDFSVDYYKRNTTDLLYNVPIPTNSGYRSMLQNVGEVENTGVELGLNARVIEGAFTWDVSGNLTRNRNRVVELYGDVDRIKLSEEQGLAQYLIVGQPVNGLWARESGGIIRTEAEADALKSIQPFAQPGGERYVDQNGDGAINEDDYVLIGTTAPNFYYGLSTRFGFKNFRLELYGQGATGIALNDTDYLTYGEYQIQNRNYIPSKYAYDRMWREDNPDGTFPRPGAKEVYLSNRTNGGRNFFLVKNIKLSYDLNPELLNVSWFKKINLYVNAQNYLSHANFRGYNPENGDYRYPLAKTLMFGINASF</sequence>
<accession>A0A1G9GE89</accession>
<evidence type="ECO:0000256" key="1">
    <source>
        <dbReference type="ARBA" id="ARBA00004571"/>
    </source>
</evidence>
<evidence type="ECO:0000259" key="11">
    <source>
        <dbReference type="Pfam" id="PF07715"/>
    </source>
</evidence>
<dbReference type="PROSITE" id="PS52016">
    <property type="entry name" value="TONB_DEPENDENT_REC_3"/>
    <property type="match status" value="1"/>
</dbReference>
<keyword evidence="4 8" id="KW-0812">Transmembrane</keyword>
<proteinExistence type="inferred from homology"/>
<dbReference type="EMBL" id="FNFO01000004">
    <property type="protein sequence ID" value="SDK98947.1"/>
    <property type="molecule type" value="Genomic_DNA"/>
</dbReference>
<dbReference type="InterPro" id="IPR012910">
    <property type="entry name" value="Plug_dom"/>
</dbReference>
<reference evidence="12 13" key="1">
    <citation type="submission" date="2016-10" db="EMBL/GenBank/DDBJ databases">
        <authorList>
            <person name="de Groot N.N."/>
        </authorList>
    </citation>
    <scope>NUCLEOTIDE SEQUENCE [LARGE SCALE GENOMIC DNA]</scope>
    <source>
        <strain evidence="12 13">DSM 25186</strain>
    </source>
</reference>
<dbReference type="Gene3D" id="2.60.40.1120">
    <property type="entry name" value="Carboxypeptidase-like, regulatory domain"/>
    <property type="match status" value="1"/>
</dbReference>
<keyword evidence="6 8" id="KW-0472">Membrane</keyword>
<dbReference type="Gene3D" id="2.40.170.20">
    <property type="entry name" value="TonB-dependent receptor, beta-barrel domain"/>
    <property type="match status" value="1"/>
</dbReference>
<organism evidence="12 13">
    <name type="scientific">Catalinimonas alkaloidigena</name>
    <dbReference type="NCBI Taxonomy" id="1075417"/>
    <lineage>
        <taxon>Bacteria</taxon>
        <taxon>Pseudomonadati</taxon>
        <taxon>Bacteroidota</taxon>
        <taxon>Cytophagia</taxon>
        <taxon>Cytophagales</taxon>
        <taxon>Catalimonadaceae</taxon>
        <taxon>Catalinimonas</taxon>
    </lineage>
</organism>
<feature type="domain" description="TonB-dependent receptor plug" evidence="11">
    <location>
        <begin position="240"/>
        <end position="347"/>
    </location>
</feature>
<dbReference type="InterPro" id="IPR039426">
    <property type="entry name" value="TonB-dep_rcpt-like"/>
</dbReference>
<comment type="subcellular location">
    <subcellularLocation>
        <location evidence="1 8">Cell outer membrane</location>
        <topology evidence="1 8">Multi-pass membrane protein</topology>
    </subcellularLocation>
</comment>
<evidence type="ECO:0000256" key="5">
    <source>
        <dbReference type="ARBA" id="ARBA00023077"/>
    </source>
</evidence>